<protein>
    <submittedName>
        <fullName evidence="1">Uncharacterized protein</fullName>
    </submittedName>
</protein>
<name>A0AAT9GK74_9BACT</name>
<gene>
    <name evidence="1" type="ORF">KACHI17_18740</name>
</gene>
<accession>A0AAT9GK74</accession>
<proteinExistence type="predicted"/>
<sequence length="63" mass="7256">MGILVVLLLMLQKTVEKHYTTENESSPETIEVFKSPDEEYKFMEKVSNRSSVHSTTIPNDLIQ</sequence>
<dbReference type="AlphaFoldDB" id="A0AAT9GK74"/>
<reference evidence="1" key="1">
    <citation type="submission" date="2024-02" db="EMBL/GenBank/DDBJ databases">
        <title>Sediminibacterium planktonica sp. nov. and Sediminibacterium longus sp. nov., isolated from surface lake and river water.</title>
        <authorList>
            <person name="Watanabe K."/>
            <person name="Takemine S."/>
            <person name="Ishii Y."/>
            <person name="Ogata Y."/>
            <person name="Shindo C."/>
            <person name="Suda W."/>
        </authorList>
    </citation>
    <scope>NUCLEOTIDE SEQUENCE</scope>
    <source>
        <strain evidence="1">KACHI17</strain>
    </source>
</reference>
<evidence type="ECO:0000313" key="1">
    <source>
        <dbReference type="EMBL" id="BFG70993.1"/>
    </source>
</evidence>
<organism evidence="1">
    <name type="scientific">Sediminibacterium sp. KACHI17</name>
    <dbReference type="NCBI Taxonomy" id="1751071"/>
    <lineage>
        <taxon>Bacteria</taxon>
        <taxon>Pseudomonadati</taxon>
        <taxon>Bacteroidota</taxon>
        <taxon>Chitinophagia</taxon>
        <taxon>Chitinophagales</taxon>
        <taxon>Chitinophagaceae</taxon>
        <taxon>Sediminibacterium</taxon>
    </lineage>
</organism>
<dbReference type="EMBL" id="AP029612">
    <property type="protein sequence ID" value="BFG70993.1"/>
    <property type="molecule type" value="Genomic_DNA"/>
</dbReference>